<proteinExistence type="predicted"/>
<reference evidence="2" key="1">
    <citation type="submission" date="2017-02" db="UniProtKB">
        <authorList>
            <consortium name="WormBaseParasite"/>
        </authorList>
    </citation>
    <scope>IDENTIFICATION</scope>
</reference>
<evidence type="ECO:0000313" key="1">
    <source>
        <dbReference type="Proteomes" id="UP000046392"/>
    </source>
</evidence>
<evidence type="ECO:0000313" key="2">
    <source>
        <dbReference type="WBParaSite" id="SPAL_0000659200.1"/>
    </source>
</evidence>
<dbReference type="WBParaSite" id="SPAL_0000659200.1">
    <property type="protein sequence ID" value="SPAL_0000659200.1"/>
    <property type="gene ID" value="SPAL_0000659200"/>
</dbReference>
<name>A0A0N5BKY9_STREA</name>
<organism evidence="1 2">
    <name type="scientific">Strongyloides papillosus</name>
    <name type="common">Intestinal threadworm</name>
    <dbReference type="NCBI Taxonomy" id="174720"/>
    <lineage>
        <taxon>Eukaryota</taxon>
        <taxon>Metazoa</taxon>
        <taxon>Ecdysozoa</taxon>
        <taxon>Nematoda</taxon>
        <taxon>Chromadorea</taxon>
        <taxon>Rhabditida</taxon>
        <taxon>Tylenchina</taxon>
        <taxon>Panagrolaimomorpha</taxon>
        <taxon>Strongyloidoidea</taxon>
        <taxon>Strongyloididae</taxon>
        <taxon>Strongyloides</taxon>
    </lineage>
</organism>
<dbReference type="Proteomes" id="UP000046392">
    <property type="component" value="Unplaced"/>
</dbReference>
<sequence>MVENSAKDTVKNLSEIQLVIQSSCRLSLSPAQWPTSKRSLRSEYSNGRRSKDCSQFGRIATPDEKQNLIKTQKAELKDLLRLCNIPSTRKVLLPIIWDTKEIDPIEKELDNTVLRHLEKDKSSNLSKEVLMSISTKTLLS</sequence>
<dbReference type="AlphaFoldDB" id="A0A0N5BKY9"/>
<keyword evidence="1" id="KW-1185">Reference proteome</keyword>
<protein>
    <submittedName>
        <fullName evidence="2">Uncharacterized protein</fullName>
    </submittedName>
</protein>
<accession>A0A0N5BKY9</accession>